<feature type="compositionally biased region" description="Low complexity" evidence="1">
    <location>
        <begin position="1422"/>
        <end position="1433"/>
    </location>
</feature>
<dbReference type="InterPro" id="IPR030072">
    <property type="entry name" value="XIRP1/XIRP2"/>
</dbReference>
<feature type="compositionally biased region" description="Basic and acidic residues" evidence="1">
    <location>
        <begin position="121"/>
        <end position="133"/>
    </location>
</feature>
<dbReference type="GO" id="GO:0051015">
    <property type="term" value="F:actin filament binding"/>
    <property type="evidence" value="ECO:0007669"/>
    <property type="project" value="TreeGrafter"/>
</dbReference>
<feature type="compositionally biased region" description="Polar residues" evidence="1">
    <location>
        <begin position="662"/>
        <end position="679"/>
    </location>
</feature>
<feature type="region of interest" description="Disordered" evidence="1">
    <location>
        <begin position="1"/>
        <end position="141"/>
    </location>
</feature>
<organism evidence="2 3">
    <name type="scientific">Labeo rohita</name>
    <name type="common">Indian major carp</name>
    <name type="synonym">Cyprinus rohita</name>
    <dbReference type="NCBI Taxonomy" id="84645"/>
    <lineage>
        <taxon>Eukaryota</taxon>
        <taxon>Metazoa</taxon>
        <taxon>Chordata</taxon>
        <taxon>Craniata</taxon>
        <taxon>Vertebrata</taxon>
        <taxon>Euteleostomi</taxon>
        <taxon>Actinopterygii</taxon>
        <taxon>Neopterygii</taxon>
        <taxon>Teleostei</taxon>
        <taxon>Ostariophysi</taxon>
        <taxon>Cypriniformes</taxon>
        <taxon>Cyprinidae</taxon>
        <taxon>Labeoninae</taxon>
        <taxon>Labeonini</taxon>
        <taxon>Labeo</taxon>
    </lineage>
</organism>
<dbReference type="PANTHER" id="PTHR22591:SF2">
    <property type="entry name" value="XIN ACTIN-BINDING REPEAT-CONTAINING PROTEIN 1"/>
    <property type="match status" value="1"/>
</dbReference>
<evidence type="ECO:0000313" key="3">
    <source>
        <dbReference type="Proteomes" id="UP000290572"/>
    </source>
</evidence>
<feature type="compositionally biased region" description="Polar residues" evidence="1">
    <location>
        <begin position="84"/>
        <end position="93"/>
    </location>
</feature>
<gene>
    <name evidence="2" type="ORF">ROHU_030999</name>
</gene>
<dbReference type="GO" id="GO:0007015">
    <property type="term" value="P:actin filament organization"/>
    <property type="evidence" value="ECO:0007669"/>
    <property type="project" value="TreeGrafter"/>
</dbReference>
<feature type="region of interest" description="Disordered" evidence="1">
    <location>
        <begin position="847"/>
        <end position="1118"/>
    </location>
</feature>
<feature type="region of interest" description="Disordered" evidence="1">
    <location>
        <begin position="649"/>
        <end position="684"/>
    </location>
</feature>
<accession>A0A498LS42</accession>
<feature type="compositionally biased region" description="Low complexity" evidence="1">
    <location>
        <begin position="1009"/>
        <end position="1021"/>
    </location>
</feature>
<dbReference type="Proteomes" id="UP000290572">
    <property type="component" value="Unassembled WGS sequence"/>
</dbReference>
<dbReference type="STRING" id="84645.A0A498LS42"/>
<feature type="compositionally biased region" description="Basic and acidic residues" evidence="1">
    <location>
        <begin position="1108"/>
        <end position="1118"/>
    </location>
</feature>
<protein>
    <submittedName>
        <fullName evidence="2">Xin actin-binding repeat-containing 1-like protein</fullName>
    </submittedName>
</protein>
<feature type="region of interest" description="Disordered" evidence="1">
    <location>
        <begin position="773"/>
        <end position="800"/>
    </location>
</feature>
<reference evidence="2 3" key="1">
    <citation type="submission" date="2018-03" db="EMBL/GenBank/DDBJ databases">
        <title>Draft genome sequence of Rohu Carp (Labeo rohita).</title>
        <authorList>
            <person name="Das P."/>
            <person name="Kushwaha B."/>
            <person name="Joshi C.G."/>
            <person name="Kumar D."/>
            <person name="Nagpure N.S."/>
            <person name="Sahoo L."/>
            <person name="Das S.P."/>
            <person name="Bit A."/>
            <person name="Patnaik S."/>
            <person name="Meher P.K."/>
            <person name="Jayasankar P."/>
            <person name="Koringa P.G."/>
            <person name="Patel N.V."/>
            <person name="Hinsu A.T."/>
            <person name="Kumar R."/>
            <person name="Pandey M."/>
            <person name="Agarwal S."/>
            <person name="Srivastava S."/>
            <person name="Singh M."/>
            <person name="Iquebal M.A."/>
            <person name="Jaiswal S."/>
            <person name="Angadi U.B."/>
            <person name="Kumar N."/>
            <person name="Raza M."/>
            <person name="Shah T.M."/>
            <person name="Rai A."/>
            <person name="Jena J.K."/>
        </authorList>
    </citation>
    <scope>NUCLEOTIDE SEQUENCE [LARGE SCALE GENOMIC DNA]</scope>
    <source>
        <strain evidence="2">DASCIFA01</strain>
        <tissue evidence="2">Testis</tissue>
    </source>
</reference>
<dbReference type="GO" id="GO:0005925">
    <property type="term" value="C:focal adhesion"/>
    <property type="evidence" value="ECO:0007669"/>
    <property type="project" value="TreeGrafter"/>
</dbReference>
<proteinExistence type="predicted"/>
<evidence type="ECO:0000313" key="2">
    <source>
        <dbReference type="EMBL" id="RXN09906.1"/>
    </source>
</evidence>
<feature type="compositionally biased region" description="Basic and acidic residues" evidence="1">
    <location>
        <begin position="1337"/>
        <end position="1352"/>
    </location>
</feature>
<feature type="region of interest" description="Disordered" evidence="1">
    <location>
        <begin position="1272"/>
        <end position="1354"/>
    </location>
</feature>
<evidence type="ECO:0000256" key="1">
    <source>
        <dbReference type="SAM" id="MobiDB-lite"/>
    </source>
</evidence>
<keyword evidence="3" id="KW-1185">Reference proteome</keyword>
<dbReference type="EMBL" id="QBIY01013221">
    <property type="protein sequence ID" value="RXN09906.1"/>
    <property type="molecule type" value="Genomic_DNA"/>
</dbReference>
<feature type="region of interest" description="Disordered" evidence="1">
    <location>
        <begin position="1421"/>
        <end position="1440"/>
    </location>
</feature>
<sequence>MESLPRNRPTGTTALRALFESKVTTQPESKKSKTPLESVSAEKANNTVLAKNKDAEDAKQQVEAEVNNNHSEQEKENEEVQVITKDQNLTSPTGKRPNGFKMAEGAQNSIARPPESNVPTHHLETNPDEHERPFTSPPPTREAMSILHQRRQKCELRRLLKHTYPELKNVDSLVEEELADILNTDPDTGYQSEVQSRCWMFENHEVNSVDIHDQQLQKKMEFQEGDIKRTVCMFEQPQSNSYNEDNKPQLNQSEEVTSEQNIKVDVKATRRMFETHSMDTQKPCPRKHIACEDTSRLEQKPKSNSESDRKEATDIHHNGLTSELIDTNELFVSISKAKQVFETVSHDMENIFPTNDNFSQEQELLKANVRNRAQMFESTPLDKINQQTKEESETILENTQETLVSLCNFSIVHSDGTILEASETGHVKKARYNLIQEDARPEIHDEEIVTGSIKNIMLQMLTGTNLNPTVTYLKEDNQGNVEIQKVDVPIHQLPFTHDKECRTANVVQITEDLLSQEKSLRKGVLIQDGRAGMREITVYALFIHSEASTGSVEFGKIGFRSIPSSLESEKCDLKADISSPESSSVVDTNKASNNLQLFQSCTEKGDLDQLKCLQETPSDVDIGASTKESEKTSEIKALLATDIDDTSFSLQSDENKSEVSPKESSVNNEKNHAETTNQAEHCPDVGDNLKKERGLQKQGIMDGVVLQAELVDVVEDDELVNLQTAIMNLQQATMEAKAIQQSVQAKYATQTNQTQQICDSDSMTHEFTHVKTNDNVSQSEELSQFSKTEPEEESKEDAMKGSIQAALDSLGKSNFNVTKGDFKAAMIYRNSGKGHKKTGEVMMNQMNQPSDRTEENKSGTSSPVPQVEKEAVKSPEGTVTKPFENKPVTCSPLPLSVETPAKSHKTPIGPKPALPPKPDHLKMKANPFSSETDAERLNKWQVPGTSSKPPTEQVKQSSTLMKSHEDALCKTVQHTDASEHEPSDTSASNTESPEDKKLNDVEFVEETPKSSPESVVSESSTGFHATLQNFRVKPSGSVPPVKPKRIKMAKENVKTDNTNSSSTTLETETAQGITAPHENDSVKQTDEERNEKSDDQQISGVVRREKKIRRETEDERRQRLSVHMDEIMKGNVPAVIEIFDKLKKQEELKNILSKVEEIEEDNNKVDVGSLKNIFESVPDWVVPREKKIKPKIVTLEHIGAPSEPEMMTSMEVAFGDLEKAGAEIIRLKDQTLARLMDIEEAIKKALYSVSTLKSDSDIVGLSGLFRESMVAVQGSPPSGNIRKISIGSSKSPKALNQIGKRVSEQSARPELFIPTNKQRSASPASPSFISIQSAARKPSESPQKEEPKEEPKLQCCCSVPSDRRQCSVTKAPSSSPANPRRQVSVLEVQTRPEGERVIGTKTISENYERMDSFGNKFYSSKTSTVVTTQPETRTTSKKLTVSSPAMSEIVTYPRINTPFIREDRPPL</sequence>
<feature type="compositionally biased region" description="Basic and acidic residues" evidence="1">
    <location>
        <begin position="1077"/>
        <end position="1095"/>
    </location>
</feature>
<dbReference type="PANTHER" id="PTHR22591">
    <property type="entry name" value="XIN"/>
    <property type="match status" value="1"/>
</dbReference>
<name>A0A498LS42_LABRO</name>
<feature type="compositionally biased region" description="Basic and acidic residues" evidence="1">
    <location>
        <begin position="289"/>
        <end position="313"/>
    </location>
</feature>
<feature type="region of interest" description="Disordered" evidence="1">
    <location>
        <begin position="239"/>
        <end position="260"/>
    </location>
</feature>
<feature type="compositionally biased region" description="Low complexity" evidence="1">
    <location>
        <begin position="1055"/>
        <end position="1069"/>
    </location>
</feature>
<dbReference type="GO" id="GO:0001725">
    <property type="term" value="C:stress fiber"/>
    <property type="evidence" value="ECO:0007669"/>
    <property type="project" value="TreeGrafter"/>
</dbReference>
<comment type="caution">
    <text evidence="2">The sequence shown here is derived from an EMBL/GenBank/DDBJ whole genome shotgun (WGS) entry which is preliminary data.</text>
</comment>
<feature type="compositionally biased region" description="Polar residues" evidence="1">
    <location>
        <begin position="943"/>
        <end position="961"/>
    </location>
</feature>
<feature type="compositionally biased region" description="Polar residues" evidence="1">
    <location>
        <begin position="773"/>
        <end position="787"/>
    </location>
</feature>
<feature type="compositionally biased region" description="Low complexity" evidence="1">
    <location>
        <begin position="1320"/>
        <end position="1335"/>
    </location>
</feature>
<feature type="compositionally biased region" description="Basic and acidic residues" evidence="1">
    <location>
        <begin position="51"/>
        <end position="62"/>
    </location>
</feature>
<feature type="region of interest" description="Disordered" evidence="1">
    <location>
        <begin position="276"/>
        <end position="313"/>
    </location>
</feature>